<keyword evidence="1" id="KW-1133">Transmembrane helix</keyword>
<comment type="caution">
    <text evidence="2">The sequence shown here is derived from an EMBL/GenBank/DDBJ whole genome shotgun (WGS) entry which is preliminary data.</text>
</comment>
<gene>
    <name evidence="2" type="ORF">H4F99_01545</name>
</gene>
<keyword evidence="3" id="KW-1185">Reference proteome</keyword>
<reference evidence="2 3" key="1">
    <citation type="submission" date="2020-07" db="EMBL/GenBank/DDBJ databases">
        <authorList>
            <person name="Xu S."/>
            <person name="Li A."/>
        </authorList>
    </citation>
    <scope>NUCLEOTIDE SEQUENCE [LARGE SCALE GENOMIC DNA]</scope>
    <source>
        <strain evidence="2 3">SG-8</strain>
    </source>
</reference>
<dbReference type="EMBL" id="JACHTE010000001">
    <property type="protein sequence ID" value="MBB1087166.1"/>
    <property type="molecule type" value="Genomic_DNA"/>
</dbReference>
<dbReference type="Proteomes" id="UP000552587">
    <property type="component" value="Unassembled WGS sequence"/>
</dbReference>
<sequence>MSTLMRMVRVLCVVGGVVGMGIAAWAFIDPAAFPELARPRMMVDPPSPRWRAAFVFVFSFALAAYGLGALRHRVLP</sequence>
<dbReference type="RefSeq" id="WP_182667947.1">
    <property type="nucleotide sequence ID" value="NZ_JACHTE010000001.1"/>
</dbReference>
<keyword evidence="1" id="KW-0812">Transmembrane</keyword>
<evidence type="ECO:0000313" key="3">
    <source>
        <dbReference type="Proteomes" id="UP000552587"/>
    </source>
</evidence>
<dbReference type="AlphaFoldDB" id="A0A7W3YDH8"/>
<feature type="transmembrane region" description="Helical" evidence="1">
    <location>
        <begin position="50"/>
        <end position="70"/>
    </location>
</feature>
<evidence type="ECO:0000256" key="1">
    <source>
        <dbReference type="SAM" id="Phobius"/>
    </source>
</evidence>
<name>A0A7W3YDH8_9GAMM</name>
<keyword evidence="1" id="KW-0472">Membrane</keyword>
<evidence type="ECO:0000313" key="2">
    <source>
        <dbReference type="EMBL" id="MBB1087166.1"/>
    </source>
</evidence>
<proteinExistence type="predicted"/>
<organism evidence="2 3">
    <name type="scientific">Marilutibacter penaei</name>
    <dbReference type="NCBI Taxonomy" id="2759900"/>
    <lineage>
        <taxon>Bacteria</taxon>
        <taxon>Pseudomonadati</taxon>
        <taxon>Pseudomonadota</taxon>
        <taxon>Gammaproteobacteria</taxon>
        <taxon>Lysobacterales</taxon>
        <taxon>Lysobacteraceae</taxon>
        <taxon>Marilutibacter</taxon>
    </lineage>
</organism>
<protein>
    <submittedName>
        <fullName evidence="2">Uncharacterized protein</fullName>
    </submittedName>
</protein>
<accession>A0A7W3YDH8</accession>